<proteinExistence type="predicted"/>
<evidence type="ECO:0000313" key="2">
    <source>
        <dbReference type="Proteomes" id="UP000467130"/>
    </source>
</evidence>
<accession>A0A7I7Q189</accession>
<reference evidence="1 2" key="1">
    <citation type="journal article" date="2019" name="Emerg. Microbes Infect.">
        <title>Comprehensive subspecies identification of 175 nontuberculous mycobacteria species based on 7547 genomic profiles.</title>
        <authorList>
            <person name="Matsumoto Y."/>
            <person name="Kinjo T."/>
            <person name="Motooka D."/>
            <person name="Nabeya D."/>
            <person name="Jung N."/>
            <person name="Uechi K."/>
            <person name="Horii T."/>
            <person name="Iida T."/>
            <person name="Fujita J."/>
            <person name="Nakamura S."/>
        </authorList>
    </citation>
    <scope>NUCLEOTIDE SEQUENCE [LARGE SCALE GENOMIC DNA]</scope>
    <source>
        <strain evidence="1 2">JCM 17783</strain>
    </source>
</reference>
<dbReference type="AlphaFoldDB" id="A0A7I7Q189"/>
<name>A0A7I7Q189_9MYCO</name>
<gene>
    <name evidence="1" type="ORF">MSTO_00570</name>
</gene>
<dbReference type="EMBL" id="AP022587">
    <property type="protein sequence ID" value="BBY19852.1"/>
    <property type="molecule type" value="Genomic_DNA"/>
</dbReference>
<dbReference type="KEGG" id="msto:MSTO_00570"/>
<keyword evidence="2" id="KW-1185">Reference proteome</keyword>
<evidence type="ECO:0000313" key="1">
    <source>
        <dbReference type="EMBL" id="BBY19852.1"/>
    </source>
</evidence>
<sequence length="202" mass="21420">MGTTSALAVGGFLLSKWQPTTIDETRIATVTESLIFTKVITSIMAGRTMLPFGHPHLEVCDDHHPNISVCDCVVVNGNSIGSKNCIERAQSGNKIRSAFSTVNINANFAVLSCPAGAPWANCLDVECEIDPVNPARAKCQCVTVKTGPSITFGGGCDTATCTSTIWSAATPDMYQAGMRQLRTAMDRVGKPVTFPKPCPAPK</sequence>
<organism evidence="1 2">
    <name type="scientific">Mycobacterium stomatepiae</name>
    <dbReference type="NCBI Taxonomy" id="470076"/>
    <lineage>
        <taxon>Bacteria</taxon>
        <taxon>Bacillati</taxon>
        <taxon>Actinomycetota</taxon>
        <taxon>Actinomycetes</taxon>
        <taxon>Mycobacteriales</taxon>
        <taxon>Mycobacteriaceae</taxon>
        <taxon>Mycobacterium</taxon>
        <taxon>Mycobacterium simiae complex</taxon>
    </lineage>
</organism>
<protein>
    <submittedName>
        <fullName evidence="1">Uncharacterized protein</fullName>
    </submittedName>
</protein>
<dbReference type="Proteomes" id="UP000467130">
    <property type="component" value="Chromosome"/>
</dbReference>